<dbReference type="RefSeq" id="WP_377339098.1">
    <property type="nucleotide sequence ID" value="NZ_JBHUFW010000004.1"/>
</dbReference>
<dbReference type="PROSITE" id="PS51935">
    <property type="entry name" value="NLPC_P60"/>
    <property type="match status" value="1"/>
</dbReference>
<dbReference type="InterPro" id="IPR000064">
    <property type="entry name" value="NLP_P60_dom"/>
</dbReference>
<evidence type="ECO:0000259" key="6">
    <source>
        <dbReference type="PROSITE" id="PS51272"/>
    </source>
</evidence>
<evidence type="ECO:0000256" key="2">
    <source>
        <dbReference type="ARBA" id="ARBA00022670"/>
    </source>
</evidence>
<proteinExistence type="inferred from homology"/>
<dbReference type="InterPro" id="IPR051202">
    <property type="entry name" value="Peptidase_C40"/>
</dbReference>
<feature type="domain" description="SLH" evidence="6">
    <location>
        <begin position="233"/>
        <end position="291"/>
    </location>
</feature>
<feature type="signal peptide" evidence="5">
    <location>
        <begin position="1"/>
        <end position="22"/>
    </location>
</feature>
<accession>A0ABW4QEA3</accession>
<dbReference type="PROSITE" id="PS51272">
    <property type="entry name" value="SLH"/>
    <property type="match status" value="2"/>
</dbReference>
<name>A0ABW4QEA3_9BACL</name>
<gene>
    <name evidence="8" type="ORF">ACFSDB_03190</name>
</gene>
<evidence type="ECO:0000256" key="5">
    <source>
        <dbReference type="SAM" id="SignalP"/>
    </source>
</evidence>
<evidence type="ECO:0000313" key="8">
    <source>
        <dbReference type="EMBL" id="MFD1861915.1"/>
    </source>
</evidence>
<dbReference type="Pfam" id="PF00395">
    <property type="entry name" value="SLH"/>
    <property type="match status" value="2"/>
</dbReference>
<dbReference type="PANTHER" id="PTHR47053:SF1">
    <property type="entry name" value="MUREIN DD-ENDOPEPTIDASE MEPH-RELATED"/>
    <property type="match status" value="1"/>
</dbReference>
<feature type="domain" description="NlpC/P60" evidence="7">
    <location>
        <begin position="29"/>
        <end position="151"/>
    </location>
</feature>
<sequence>MKNRIMLLIIAVLLISASPMMTQEAEASGATPEQIADYAQKFKGVPYKFGGTTPTGFDCSGYILYVFNHFGISLPRTSAEQFGVGTPVSRSDLRKGDLVFYANTYKPGISHTGIYLGNGNVISAESKGIAISNINTNPYWGPKYAGARRLSSVKTATAVVAPKPLAPVTDGNFVDVPTSHPAYTAIKTLNIEGVISGYERQDFRPTTDVTRGQAAAMVNRVLKLTPKNPVAFRDVAPGHNFAKDIAAMNEAGILTGFNNGSFGMYASLTKTQLAIILERAFKLSQSQEIQVQTASVRYLDVTTQTFAYKSILALKAVDETTVFQTSKFYGESKADRAQFAAALYSAKEAQ</sequence>
<dbReference type="EMBL" id="JBHUFW010000004">
    <property type="protein sequence ID" value="MFD1861915.1"/>
    <property type="molecule type" value="Genomic_DNA"/>
</dbReference>
<dbReference type="SUPFAM" id="SSF54001">
    <property type="entry name" value="Cysteine proteinases"/>
    <property type="match status" value="1"/>
</dbReference>
<feature type="chain" id="PRO_5046008276" evidence="5">
    <location>
        <begin position="23"/>
        <end position="350"/>
    </location>
</feature>
<evidence type="ECO:0000256" key="1">
    <source>
        <dbReference type="ARBA" id="ARBA00007074"/>
    </source>
</evidence>
<evidence type="ECO:0000256" key="4">
    <source>
        <dbReference type="ARBA" id="ARBA00022807"/>
    </source>
</evidence>
<keyword evidence="2" id="KW-0645">Protease</keyword>
<dbReference type="InterPro" id="IPR038765">
    <property type="entry name" value="Papain-like_cys_pep_sf"/>
</dbReference>
<dbReference type="Proteomes" id="UP001597273">
    <property type="component" value="Unassembled WGS sequence"/>
</dbReference>
<dbReference type="PANTHER" id="PTHR47053">
    <property type="entry name" value="MUREIN DD-ENDOPEPTIDASE MEPH-RELATED"/>
    <property type="match status" value="1"/>
</dbReference>
<keyword evidence="9" id="KW-1185">Reference proteome</keyword>
<dbReference type="Pfam" id="PF00877">
    <property type="entry name" value="NLPC_P60"/>
    <property type="match status" value="1"/>
</dbReference>
<organism evidence="8 9">
    <name type="scientific">Planococcus chinensis</name>
    <dbReference type="NCBI Taxonomy" id="272917"/>
    <lineage>
        <taxon>Bacteria</taxon>
        <taxon>Bacillati</taxon>
        <taxon>Bacillota</taxon>
        <taxon>Bacilli</taxon>
        <taxon>Bacillales</taxon>
        <taxon>Caryophanaceae</taxon>
        <taxon>Planococcus</taxon>
    </lineage>
</organism>
<dbReference type="Gene3D" id="3.90.1720.10">
    <property type="entry name" value="endopeptidase domain like (from Nostoc punctiforme)"/>
    <property type="match status" value="1"/>
</dbReference>
<evidence type="ECO:0000259" key="7">
    <source>
        <dbReference type="PROSITE" id="PS51935"/>
    </source>
</evidence>
<reference evidence="9" key="1">
    <citation type="journal article" date="2019" name="Int. J. Syst. Evol. Microbiol.">
        <title>The Global Catalogue of Microorganisms (GCM) 10K type strain sequencing project: providing services to taxonomists for standard genome sequencing and annotation.</title>
        <authorList>
            <consortium name="The Broad Institute Genomics Platform"/>
            <consortium name="The Broad Institute Genome Sequencing Center for Infectious Disease"/>
            <person name="Wu L."/>
            <person name="Ma J."/>
        </authorList>
    </citation>
    <scope>NUCLEOTIDE SEQUENCE [LARGE SCALE GENOMIC DNA]</scope>
    <source>
        <strain evidence="9">CGMCC 1.15475</strain>
    </source>
</reference>
<feature type="domain" description="SLH" evidence="6">
    <location>
        <begin position="169"/>
        <end position="232"/>
    </location>
</feature>
<comment type="caution">
    <text evidence="8">The sequence shown here is derived from an EMBL/GenBank/DDBJ whole genome shotgun (WGS) entry which is preliminary data.</text>
</comment>
<comment type="similarity">
    <text evidence="1">Belongs to the peptidase C40 family.</text>
</comment>
<keyword evidence="4" id="KW-0788">Thiol protease</keyword>
<keyword evidence="3" id="KW-0378">Hydrolase</keyword>
<evidence type="ECO:0000256" key="3">
    <source>
        <dbReference type="ARBA" id="ARBA00022801"/>
    </source>
</evidence>
<evidence type="ECO:0000313" key="9">
    <source>
        <dbReference type="Proteomes" id="UP001597273"/>
    </source>
</evidence>
<keyword evidence="5" id="KW-0732">Signal</keyword>
<protein>
    <submittedName>
        <fullName evidence="8">NlpC/P60 family protein</fullName>
    </submittedName>
</protein>
<dbReference type="InterPro" id="IPR001119">
    <property type="entry name" value="SLH_dom"/>
</dbReference>